<feature type="region of interest" description="Disordered" evidence="12">
    <location>
        <begin position="1"/>
        <end position="86"/>
    </location>
</feature>
<keyword evidence="4" id="KW-0597">Phosphoprotein</keyword>
<proteinExistence type="predicted"/>
<feature type="compositionally biased region" description="Low complexity" evidence="12">
    <location>
        <begin position="441"/>
        <end position="453"/>
    </location>
</feature>
<dbReference type="InterPro" id="IPR036034">
    <property type="entry name" value="PDZ_sf"/>
</dbReference>
<evidence type="ECO:0000313" key="16">
    <source>
        <dbReference type="RefSeq" id="XP_028260380.1"/>
    </source>
</evidence>
<keyword evidence="2" id="KW-0813">Transport</keyword>
<comment type="subcellular location">
    <subcellularLocation>
        <location evidence="1">Cytoplasm</location>
        <location evidence="1">Perinuclear region</location>
    </subcellularLocation>
</comment>
<dbReference type="FunFam" id="2.30.42.10:FF:000007">
    <property type="entry name" value="Amyloid beta A4 protein-binding family A member"/>
    <property type="match status" value="1"/>
</dbReference>
<evidence type="ECO:0000256" key="7">
    <source>
        <dbReference type="ARBA" id="ARBA00058713"/>
    </source>
</evidence>
<dbReference type="Gene3D" id="2.30.29.30">
    <property type="entry name" value="Pleckstrin-homology domain (PH domain)/Phosphotyrosine-binding domain (PTB)"/>
    <property type="match status" value="1"/>
</dbReference>
<keyword evidence="15" id="KW-1185">Reference proteome</keyword>
<dbReference type="SUPFAM" id="SSF50156">
    <property type="entry name" value="PDZ domain-like"/>
    <property type="match status" value="2"/>
</dbReference>
<comment type="function">
    <text evidence="7">May modulate processing of the amyloid-beta precursor protein (APP) and hence formation of APP-beta. May enhance the activity of HIF1A in macrophages by inhibiting the activity of HIF1AN.</text>
</comment>
<dbReference type="SUPFAM" id="SSF50729">
    <property type="entry name" value="PH domain-like"/>
    <property type="match status" value="1"/>
</dbReference>
<dbReference type="GO" id="GO:0001540">
    <property type="term" value="F:amyloid-beta binding"/>
    <property type="evidence" value="ECO:0007669"/>
    <property type="project" value="TreeGrafter"/>
</dbReference>
<evidence type="ECO:0000259" key="13">
    <source>
        <dbReference type="PROSITE" id="PS01179"/>
    </source>
</evidence>
<dbReference type="RefSeq" id="XP_028260381.1">
    <property type="nucleotide sequence ID" value="XM_028404580.1"/>
</dbReference>
<dbReference type="CDD" id="cd01208">
    <property type="entry name" value="PTB_X11"/>
    <property type="match status" value="1"/>
</dbReference>
<dbReference type="InterPro" id="IPR011993">
    <property type="entry name" value="PH-like_dom_sf"/>
</dbReference>
<evidence type="ECO:0000256" key="11">
    <source>
        <dbReference type="ARBA" id="ARBA00083043"/>
    </source>
</evidence>
<reference evidence="16 17" key="1">
    <citation type="submission" date="2025-04" db="UniProtKB">
        <authorList>
            <consortium name="RefSeq"/>
        </authorList>
    </citation>
    <scope>IDENTIFICATION</scope>
</reference>
<dbReference type="InterPro" id="IPR006020">
    <property type="entry name" value="PTB/PI_dom"/>
</dbReference>
<dbReference type="InterPro" id="IPR001478">
    <property type="entry name" value="PDZ"/>
</dbReference>
<dbReference type="Pfam" id="PF00595">
    <property type="entry name" value="PDZ"/>
    <property type="match status" value="2"/>
</dbReference>
<feature type="domain" description="PID" evidence="13">
    <location>
        <begin position="337"/>
        <end position="490"/>
    </location>
</feature>
<evidence type="ECO:0000259" key="14">
    <source>
        <dbReference type="PROSITE" id="PS50106"/>
    </source>
</evidence>
<dbReference type="AlphaFoldDB" id="A0A6P7HXH5"/>
<accession>A0A6P7HXH5</accession>
<dbReference type="FunFam" id="2.30.42.10:FF:000017">
    <property type="entry name" value="Amyloid beta A4 protein-binding family A member 1"/>
    <property type="match status" value="1"/>
</dbReference>
<dbReference type="PROSITE" id="PS50106">
    <property type="entry name" value="PDZ"/>
    <property type="match status" value="2"/>
</dbReference>
<feature type="region of interest" description="Disordered" evidence="12">
    <location>
        <begin position="284"/>
        <end position="330"/>
    </location>
</feature>
<dbReference type="GO" id="GO:0043197">
    <property type="term" value="C:dendritic spine"/>
    <property type="evidence" value="ECO:0007669"/>
    <property type="project" value="TreeGrafter"/>
</dbReference>
<dbReference type="RefSeq" id="XP_028260380.1">
    <property type="nucleotide sequence ID" value="XM_028404579.1"/>
</dbReference>
<feature type="domain" description="PDZ" evidence="14">
    <location>
        <begin position="528"/>
        <end position="613"/>
    </location>
</feature>
<dbReference type="SMART" id="SM00462">
    <property type="entry name" value="PTB"/>
    <property type="match status" value="1"/>
</dbReference>
<dbReference type="GeneID" id="114435060"/>
<organism evidence="15 16">
    <name type="scientific">Parambassis ranga</name>
    <name type="common">Indian glassy fish</name>
    <dbReference type="NCBI Taxonomy" id="210632"/>
    <lineage>
        <taxon>Eukaryota</taxon>
        <taxon>Metazoa</taxon>
        <taxon>Chordata</taxon>
        <taxon>Craniata</taxon>
        <taxon>Vertebrata</taxon>
        <taxon>Euteleostomi</taxon>
        <taxon>Actinopterygii</taxon>
        <taxon>Neopterygii</taxon>
        <taxon>Teleostei</taxon>
        <taxon>Neoteleostei</taxon>
        <taxon>Acanthomorphata</taxon>
        <taxon>Ovalentaria</taxon>
        <taxon>Ambassidae</taxon>
        <taxon>Parambassis</taxon>
    </lineage>
</organism>
<dbReference type="GO" id="GO:0048471">
    <property type="term" value="C:perinuclear region of cytoplasm"/>
    <property type="evidence" value="ECO:0007669"/>
    <property type="project" value="UniProtKB-SubCell"/>
</dbReference>
<dbReference type="PANTHER" id="PTHR12345:SF9">
    <property type="entry name" value="AMYLOID-BETA A4 PRECURSOR PROTEIN-BINDING FAMILY A MEMBER 3"/>
    <property type="match status" value="1"/>
</dbReference>
<feature type="domain" description="PDZ" evidence="14">
    <location>
        <begin position="618"/>
        <end position="695"/>
    </location>
</feature>
<dbReference type="Pfam" id="PF00640">
    <property type="entry name" value="PID"/>
    <property type="match status" value="1"/>
</dbReference>
<dbReference type="Gene3D" id="2.30.42.10">
    <property type="match status" value="2"/>
</dbReference>
<evidence type="ECO:0000256" key="9">
    <source>
        <dbReference type="ARBA" id="ARBA00077607"/>
    </source>
</evidence>
<evidence type="ECO:0000256" key="12">
    <source>
        <dbReference type="SAM" id="MobiDB-lite"/>
    </source>
</evidence>
<evidence type="ECO:0000313" key="15">
    <source>
        <dbReference type="Proteomes" id="UP000515145"/>
    </source>
</evidence>
<sequence>MDSDCSPVDQSTSALADLVPVNGDEVTAVAPLGHETEDLDSYNFIEPPPLDWRSDSSSEVGSAEDLDDPTLSPLPESQEKNSLGGSVLPLLDARDILTPPDANQQELVGHIAKQIQEKAKEEEDEAAEGTAEGFDCDEEVPVKNDESRVCVEEVEFANRTSAHDEDHSRIHSLLSQLQFMGEEPHQSHPTPPHRHYSELEACGPSLLMENSTETTGLLFSESHQRDLLGLLQCTEISATPHPTCLPHRGGVDAVVSVSYNQEDAQRFWGQYGNGQQQRFREDSLTSLPDDEYPEPVWMKLGEDPPDEEAAAESEQNSDDHPSYKDVPGPCDPEDLLDGVIFGAKYLGSTQIKTEKNPSTNARMTQAQEAVDRIKAPEGETQPMTEVDLFISTQRIKVLTADTQEAMMDHALQMVSYIADIDDIVVLMARRKRKGQDVDQESNSSSSSSSSSGSQKKCTMICHVFSSDDAQIIAQAIGQAFGVAYQQFLQASGIKASDLRPGEYSHYLESQELYNGDLAHFSDSQNLREVVITKAPGEIVGLAVVESGWGSILPTVVVANLLHGGPAERCGELSIGDRIMSVNGTSLVGLPITTCQNIIRDLKNQKYVKLSIVHCPPVTMAIIRRPDPKFQLGFSVEDGIICSLMRGGIAERGGIRVGHRIIEINGQSVVATPHEKIIQTLTNAIGEIHLKTMPASTYRLLTGQEQPVFL</sequence>
<keyword evidence="6" id="KW-0007">Acetylation</keyword>
<dbReference type="SMART" id="SM00228">
    <property type="entry name" value="PDZ"/>
    <property type="match status" value="2"/>
</dbReference>
<dbReference type="CDD" id="cd06720">
    <property type="entry name" value="PDZ1_APBA1_3-like"/>
    <property type="match status" value="1"/>
</dbReference>
<evidence type="ECO:0000313" key="17">
    <source>
        <dbReference type="RefSeq" id="XP_028260381.1"/>
    </source>
</evidence>
<dbReference type="CDD" id="cd06793">
    <property type="entry name" value="PDZ2_APBA1_3-like"/>
    <property type="match status" value="1"/>
</dbReference>
<dbReference type="OrthoDB" id="5987010at2759"/>
<evidence type="ECO:0000256" key="4">
    <source>
        <dbReference type="ARBA" id="ARBA00022553"/>
    </source>
</evidence>
<protein>
    <recommendedName>
        <fullName evidence="8">Amyloid-beta A4 precursor protein-binding family A member 3</fullName>
    </recommendedName>
    <alternativeName>
        <fullName evidence="10">Adapter protein X11gamma</fullName>
    </alternativeName>
    <alternativeName>
        <fullName evidence="9">Neuron-specific X11L2 protein</fullName>
    </alternativeName>
    <alternativeName>
        <fullName evidence="11">Neuronal Munc18-1-interacting protein 3</fullName>
    </alternativeName>
</protein>
<evidence type="ECO:0000256" key="8">
    <source>
        <dbReference type="ARBA" id="ARBA00067675"/>
    </source>
</evidence>
<dbReference type="PANTHER" id="PTHR12345">
    <property type="entry name" value="SYNTENIN RELATED"/>
    <property type="match status" value="1"/>
</dbReference>
<evidence type="ECO:0000256" key="6">
    <source>
        <dbReference type="ARBA" id="ARBA00022990"/>
    </source>
</evidence>
<dbReference type="GO" id="GO:0005886">
    <property type="term" value="C:plasma membrane"/>
    <property type="evidence" value="ECO:0007669"/>
    <property type="project" value="TreeGrafter"/>
</dbReference>
<dbReference type="FunFam" id="2.30.29.30:FF:000222">
    <property type="entry name" value="amyloid beta A4 precursor protein-binding family A member 3"/>
    <property type="match status" value="1"/>
</dbReference>
<dbReference type="InterPro" id="IPR051230">
    <property type="entry name" value="APP-Binding"/>
</dbReference>
<evidence type="ECO:0000256" key="5">
    <source>
        <dbReference type="ARBA" id="ARBA00022737"/>
    </source>
</evidence>
<dbReference type="Proteomes" id="UP000515145">
    <property type="component" value="Chromosome 4"/>
</dbReference>
<feature type="region of interest" description="Disordered" evidence="12">
    <location>
        <begin position="434"/>
        <end position="454"/>
    </location>
</feature>
<dbReference type="GO" id="GO:0007268">
    <property type="term" value="P:chemical synaptic transmission"/>
    <property type="evidence" value="ECO:0007669"/>
    <property type="project" value="TreeGrafter"/>
</dbReference>
<name>A0A6P7HXH5_9TELE</name>
<evidence type="ECO:0000256" key="10">
    <source>
        <dbReference type="ARBA" id="ARBA00078850"/>
    </source>
</evidence>
<evidence type="ECO:0000256" key="2">
    <source>
        <dbReference type="ARBA" id="ARBA00022448"/>
    </source>
</evidence>
<gene>
    <name evidence="16 17" type="primary">LOC114435060</name>
</gene>
<keyword evidence="3" id="KW-0963">Cytoplasm</keyword>
<keyword evidence="5" id="KW-0677">Repeat</keyword>
<evidence type="ECO:0000256" key="3">
    <source>
        <dbReference type="ARBA" id="ARBA00022490"/>
    </source>
</evidence>
<dbReference type="PROSITE" id="PS01179">
    <property type="entry name" value="PID"/>
    <property type="match status" value="1"/>
</dbReference>
<evidence type="ECO:0000256" key="1">
    <source>
        <dbReference type="ARBA" id="ARBA00004556"/>
    </source>
</evidence>